<proteinExistence type="predicted"/>
<reference evidence="3 4" key="1">
    <citation type="journal article" date="2019" name="Int. J. Syst. Evol. Microbiol.">
        <title>The Global Catalogue of Microorganisms (GCM) 10K type strain sequencing project: providing services to taxonomists for standard genome sequencing and annotation.</title>
        <authorList>
            <consortium name="The Broad Institute Genomics Platform"/>
            <consortium name="The Broad Institute Genome Sequencing Center for Infectious Disease"/>
            <person name="Wu L."/>
            <person name="Ma J."/>
        </authorList>
    </citation>
    <scope>NUCLEOTIDE SEQUENCE [LARGE SCALE GENOMIC DNA]</scope>
    <source>
        <strain evidence="3 4">JCM 14718</strain>
    </source>
</reference>
<comment type="caution">
    <text evidence="3">The sequence shown here is derived from an EMBL/GenBank/DDBJ whole genome shotgun (WGS) entry which is preliminary data.</text>
</comment>
<dbReference type="EMBL" id="BAAANY010000001">
    <property type="protein sequence ID" value="GAA1656157.1"/>
    <property type="molecule type" value="Genomic_DNA"/>
</dbReference>
<dbReference type="InterPro" id="IPR036397">
    <property type="entry name" value="RNaseH_sf"/>
</dbReference>
<dbReference type="PANTHER" id="PTHR46889">
    <property type="entry name" value="TRANSPOSASE INSF FOR INSERTION SEQUENCE IS3B-RELATED"/>
    <property type="match status" value="1"/>
</dbReference>
<feature type="compositionally biased region" description="Basic and acidic residues" evidence="1">
    <location>
        <begin position="113"/>
        <end position="123"/>
    </location>
</feature>
<evidence type="ECO:0000313" key="3">
    <source>
        <dbReference type="EMBL" id="GAA1656157.1"/>
    </source>
</evidence>
<dbReference type="InterPro" id="IPR050900">
    <property type="entry name" value="Transposase_IS3/IS150/IS904"/>
</dbReference>
<dbReference type="Gene3D" id="3.30.420.10">
    <property type="entry name" value="Ribonuclease H-like superfamily/Ribonuclease H"/>
    <property type="match status" value="1"/>
</dbReference>
<evidence type="ECO:0000313" key="4">
    <source>
        <dbReference type="Proteomes" id="UP001500618"/>
    </source>
</evidence>
<dbReference type="InterPro" id="IPR012337">
    <property type="entry name" value="RNaseH-like_sf"/>
</dbReference>
<dbReference type="Pfam" id="PF13276">
    <property type="entry name" value="HTH_21"/>
    <property type="match status" value="1"/>
</dbReference>
<dbReference type="InterPro" id="IPR025948">
    <property type="entry name" value="HTH-like_dom"/>
</dbReference>
<gene>
    <name evidence="3" type="ORF">GCM10009765_01800</name>
</gene>
<organism evidence="3 4">
    <name type="scientific">Fodinicola feengrottensis</name>
    <dbReference type="NCBI Taxonomy" id="435914"/>
    <lineage>
        <taxon>Bacteria</taxon>
        <taxon>Bacillati</taxon>
        <taxon>Actinomycetota</taxon>
        <taxon>Actinomycetes</taxon>
        <taxon>Mycobacteriales</taxon>
        <taxon>Fodinicola</taxon>
    </lineage>
</organism>
<keyword evidence="4" id="KW-1185">Reference proteome</keyword>
<feature type="region of interest" description="Disordered" evidence="1">
    <location>
        <begin position="98"/>
        <end position="123"/>
    </location>
</feature>
<dbReference type="PANTHER" id="PTHR46889:SF4">
    <property type="entry name" value="TRANSPOSASE INSO FOR INSERTION SEQUENCE ELEMENT IS911B-RELATED"/>
    <property type="match status" value="1"/>
</dbReference>
<evidence type="ECO:0000256" key="1">
    <source>
        <dbReference type="SAM" id="MobiDB-lite"/>
    </source>
</evidence>
<accession>A0ABN2FPY5</accession>
<name>A0ABN2FPY5_9ACTN</name>
<protein>
    <recommendedName>
        <fullName evidence="2">HTH-like domain-containing protein</fullName>
    </recommendedName>
</protein>
<dbReference type="RefSeq" id="WP_344306200.1">
    <property type="nucleotide sequence ID" value="NZ_BAAANY010000001.1"/>
</dbReference>
<dbReference type="SUPFAM" id="SSF53098">
    <property type="entry name" value="Ribonuclease H-like"/>
    <property type="match status" value="1"/>
</dbReference>
<feature type="domain" description="HTH-like" evidence="2">
    <location>
        <begin position="47"/>
        <end position="104"/>
    </location>
</feature>
<dbReference type="Proteomes" id="UP001500618">
    <property type="component" value="Unassembled WGS sequence"/>
</dbReference>
<evidence type="ECO:0000259" key="2">
    <source>
        <dbReference type="Pfam" id="PF13276"/>
    </source>
</evidence>
<sequence length="173" mass="19825">MTAFVDEYRGQFGVEPICAVIGFAVSTYYATKKRLAEPSDRDVRDGELVPLIREVWASKKKGNQVYGAEKVWKQLGRDGVRVARCTVERLMAAEGLKGAVSRRRRPRTTVPGDESRRPRDLVERDFRAPAPNQLWVTDITYVELTSGLFCYTAFVTDVFSRWRSPSTRFTRKR</sequence>